<proteinExistence type="predicted"/>
<organism evidence="1 2">
    <name type="scientific">Flagellimonas flava</name>
    <dbReference type="NCBI Taxonomy" id="570519"/>
    <lineage>
        <taxon>Bacteria</taxon>
        <taxon>Pseudomonadati</taxon>
        <taxon>Bacteroidota</taxon>
        <taxon>Flavobacteriia</taxon>
        <taxon>Flavobacteriales</taxon>
        <taxon>Flavobacteriaceae</taxon>
        <taxon>Flagellimonas</taxon>
    </lineage>
</organism>
<evidence type="ECO:0000313" key="1">
    <source>
        <dbReference type="EMBL" id="SHG29422.1"/>
    </source>
</evidence>
<dbReference type="RefSeq" id="WP_073176585.1">
    <property type="nucleotide sequence ID" value="NZ_FQWL01000001.1"/>
</dbReference>
<protein>
    <submittedName>
        <fullName evidence="1">Uncharacterized protein</fullName>
    </submittedName>
</protein>
<reference evidence="2" key="1">
    <citation type="submission" date="2016-11" db="EMBL/GenBank/DDBJ databases">
        <authorList>
            <person name="Varghese N."/>
            <person name="Submissions S."/>
        </authorList>
    </citation>
    <scope>NUCLEOTIDE SEQUENCE [LARGE SCALE GENOMIC DNA]</scope>
    <source>
        <strain evidence="2">DSM 22638</strain>
    </source>
</reference>
<accession>A0A1M5IM94</accession>
<dbReference type="Proteomes" id="UP000184532">
    <property type="component" value="Unassembled WGS sequence"/>
</dbReference>
<gene>
    <name evidence="1" type="ORF">SAMN04488116_0805</name>
</gene>
<name>A0A1M5IM94_9FLAO</name>
<evidence type="ECO:0000313" key="2">
    <source>
        <dbReference type="Proteomes" id="UP000184532"/>
    </source>
</evidence>
<dbReference type="AlphaFoldDB" id="A0A1M5IM94"/>
<keyword evidence="2" id="KW-1185">Reference proteome</keyword>
<dbReference type="EMBL" id="FQWL01000001">
    <property type="protein sequence ID" value="SHG29422.1"/>
    <property type="molecule type" value="Genomic_DNA"/>
</dbReference>
<dbReference type="OrthoDB" id="1417539at2"/>
<sequence length="269" mass="29085">MKSLTAPNLSVLTLLVFVFFLKNAYAQDQRFTGTFLSEDQKLTAQVKYEDGQYQGVVNSGGNLFAFRGEMEGEVIKGELFAGSSAIPYVTSAIAGGISVKAQGNTIVYHQTSQQHELANVDLKPYFVLSGTGGSADNHSVSMDGGSYPELTGYIAGSQLVYYQRSSLVLDDTASSLTYVNFCGDGTFNVSKEASYSVEGRYGGNAHGASNGAYVGTWKVEQIQGTPSLIVNFANGQYNSYPINMGYLNAGRWRIGNTQYAIQRHKAICR</sequence>